<keyword evidence="1" id="KW-1133">Transmembrane helix</keyword>
<sequence>MRVRLTGRGRTFLVLGVVLVAGAALLGFPDVTRVGALLVLLPLLAVASVWRARPRLEVRRTARPQQLRQGETGQVVLDLRNIGRRTLRQHLAEESLDDALGGPARFLLPRTEPGDVRRAAYEIGGGARGVYRPGPLRITVTDPFGLARAVRTVGPSGEVVVLPHIVRLSESRVRRHGGAGDWPVPHQVARHGEDDVSTRAYQQGDELRRIHWPATAHRAQLMVRQEDQPAQRRAVLILDSRRLARHGGADGSFDWACSLLASVAVDLDHRGYTLHLVTTETVRSERAGSAMALPEVLRSLALALPEARDLDAVTRATRPVDGDVLVAVVGAYDGDELRPLVRSRRGDTAGIMLVLDRAAAGGTGHTAGGAASEVAEMALTAGWRTRVVAGDCPVGVAWRDVTAIESSRTVALTRGGA</sequence>
<feature type="domain" description="DUF58" evidence="2">
    <location>
        <begin position="198"/>
        <end position="311"/>
    </location>
</feature>
<comment type="caution">
    <text evidence="3">The sequence shown here is derived from an EMBL/GenBank/DDBJ whole genome shotgun (WGS) entry which is preliminary data.</text>
</comment>
<gene>
    <name evidence="3" type="ORF">ACFSE6_08555</name>
</gene>
<evidence type="ECO:0000313" key="3">
    <source>
        <dbReference type="EMBL" id="MFD1717882.1"/>
    </source>
</evidence>
<dbReference type="Proteomes" id="UP001597277">
    <property type="component" value="Unassembled WGS sequence"/>
</dbReference>
<keyword evidence="1" id="KW-0812">Transmembrane</keyword>
<dbReference type="RefSeq" id="WP_388005072.1">
    <property type="nucleotide sequence ID" value="NZ_JBHUEE010000004.1"/>
</dbReference>
<evidence type="ECO:0000259" key="2">
    <source>
        <dbReference type="Pfam" id="PF01882"/>
    </source>
</evidence>
<accession>A0ABW4L623</accession>
<evidence type="ECO:0000256" key="1">
    <source>
        <dbReference type="SAM" id="Phobius"/>
    </source>
</evidence>
<name>A0ABW4L623_9MICO</name>
<dbReference type="InterPro" id="IPR002881">
    <property type="entry name" value="DUF58"/>
</dbReference>
<dbReference type="Pfam" id="PF01882">
    <property type="entry name" value="DUF58"/>
    <property type="match status" value="1"/>
</dbReference>
<dbReference type="PANTHER" id="PTHR34351:SF1">
    <property type="entry name" value="SLR1927 PROTEIN"/>
    <property type="match status" value="1"/>
</dbReference>
<dbReference type="PANTHER" id="PTHR34351">
    <property type="entry name" value="SLR1927 PROTEIN-RELATED"/>
    <property type="match status" value="1"/>
</dbReference>
<evidence type="ECO:0000313" key="4">
    <source>
        <dbReference type="Proteomes" id="UP001597277"/>
    </source>
</evidence>
<feature type="transmembrane region" description="Helical" evidence="1">
    <location>
        <begin position="12"/>
        <end position="28"/>
    </location>
</feature>
<protein>
    <submittedName>
        <fullName evidence="3">DUF58 domain-containing protein</fullName>
    </submittedName>
</protein>
<reference evidence="4" key="1">
    <citation type="journal article" date="2019" name="Int. J. Syst. Evol. Microbiol.">
        <title>The Global Catalogue of Microorganisms (GCM) 10K type strain sequencing project: providing services to taxonomists for standard genome sequencing and annotation.</title>
        <authorList>
            <consortium name="The Broad Institute Genomics Platform"/>
            <consortium name="The Broad Institute Genome Sequencing Center for Infectious Disease"/>
            <person name="Wu L."/>
            <person name="Ma J."/>
        </authorList>
    </citation>
    <scope>NUCLEOTIDE SEQUENCE [LARGE SCALE GENOMIC DNA]</scope>
    <source>
        <strain evidence="4">JCM 17130</strain>
    </source>
</reference>
<proteinExistence type="predicted"/>
<keyword evidence="1" id="KW-0472">Membrane</keyword>
<keyword evidence="4" id="KW-1185">Reference proteome</keyword>
<dbReference type="EMBL" id="JBHUEE010000004">
    <property type="protein sequence ID" value="MFD1717882.1"/>
    <property type="molecule type" value="Genomic_DNA"/>
</dbReference>
<organism evidence="3 4">
    <name type="scientific">Georgenia deserti</name>
    <dbReference type="NCBI Taxonomy" id="2093781"/>
    <lineage>
        <taxon>Bacteria</taxon>
        <taxon>Bacillati</taxon>
        <taxon>Actinomycetota</taxon>
        <taxon>Actinomycetes</taxon>
        <taxon>Micrococcales</taxon>
        <taxon>Bogoriellaceae</taxon>
        <taxon>Georgenia</taxon>
    </lineage>
</organism>